<gene>
    <name evidence="2" type="ORF">UFOPK2086_00904</name>
</gene>
<organism evidence="2">
    <name type="scientific">freshwater metagenome</name>
    <dbReference type="NCBI Taxonomy" id="449393"/>
    <lineage>
        <taxon>unclassified sequences</taxon>
        <taxon>metagenomes</taxon>
        <taxon>ecological metagenomes</taxon>
    </lineage>
</organism>
<name>A0A6J6JWB7_9ZZZZ</name>
<protein>
    <submittedName>
        <fullName evidence="2">Unannotated protein</fullName>
    </submittedName>
</protein>
<keyword evidence="1" id="KW-0812">Transmembrane</keyword>
<keyword evidence="1" id="KW-0472">Membrane</keyword>
<feature type="transmembrane region" description="Helical" evidence="1">
    <location>
        <begin position="81"/>
        <end position="97"/>
    </location>
</feature>
<proteinExistence type="predicted"/>
<feature type="transmembrane region" description="Helical" evidence="1">
    <location>
        <begin position="109"/>
        <end position="130"/>
    </location>
</feature>
<evidence type="ECO:0000313" key="2">
    <source>
        <dbReference type="EMBL" id="CAB4640009.1"/>
    </source>
</evidence>
<sequence length="173" mass="18721">MANSLAPSATQRWHKWVEQHPVGGLAVIGLIATQLGTYFGYCFQAIGLPQLPWPAYNGALIGGAGTWGSPISQYFAGQSMHFVNGIVFCILFGVIAHKQIPVKSHVGKGLIYGVIMTIISIGFLVPYAYAPKQGYGLFSFDTPNGWKLPAGVLLWHLIYGAVIGLLYQPKDNN</sequence>
<feature type="transmembrane region" description="Helical" evidence="1">
    <location>
        <begin position="150"/>
        <end position="167"/>
    </location>
</feature>
<accession>A0A6J6JWB7</accession>
<feature type="transmembrane region" description="Helical" evidence="1">
    <location>
        <begin position="22"/>
        <end position="43"/>
    </location>
</feature>
<dbReference type="EMBL" id="CAEZVQ010000123">
    <property type="protein sequence ID" value="CAB4640009.1"/>
    <property type="molecule type" value="Genomic_DNA"/>
</dbReference>
<evidence type="ECO:0000256" key="1">
    <source>
        <dbReference type="SAM" id="Phobius"/>
    </source>
</evidence>
<dbReference type="AlphaFoldDB" id="A0A6J6JWB7"/>
<keyword evidence="1" id="KW-1133">Transmembrane helix</keyword>
<reference evidence="2" key="1">
    <citation type="submission" date="2020-05" db="EMBL/GenBank/DDBJ databases">
        <authorList>
            <person name="Chiriac C."/>
            <person name="Salcher M."/>
            <person name="Ghai R."/>
            <person name="Kavagutti S V."/>
        </authorList>
    </citation>
    <scope>NUCLEOTIDE SEQUENCE</scope>
</reference>